<accession>A0ABT4VMX2</accession>
<reference evidence="2" key="1">
    <citation type="submission" date="2022-11" db="EMBL/GenBank/DDBJ databases">
        <title>Hoeflea poritis sp. nov., isolated from scleractinian coral Porites lutea.</title>
        <authorList>
            <person name="Zhang G."/>
            <person name="Wei Q."/>
            <person name="Cai L."/>
        </authorList>
    </citation>
    <scope>NUCLEOTIDE SEQUENCE</scope>
    <source>
        <strain evidence="2">E7-10</strain>
    </source>
</reference>
<name>A0ABT4VMX2_9HYPH</name>
<dbReference type="SUPFAM" id="SSF54427">
    <property type="entry name" value="NTF2-like"/>
    <property type="match status" value="1"/>
</dbReference>
<keyword evidence="3" id="KW-1185">Reference proteome</keyword>
<organism evidence="2 3">
    <name type="scientific">Hoeflea poritis</name>
    <dbReference type="NCBI Taxonomy" id="2993659"/>
    <lineage>
        <taxon>Bacteria</taxon>
        <taxon>Pseudomonadati</taxon>
        <taxon>Pseudomonadota</taxon>
        <taxon>Alphaproteobacteria</taxon>
        <taxon>Hyphomicrobiales</taxon>
        <taxon>Rhizobiaceae</taxon>
        <taxon>Hoeflea</taxon>
    </lineage>
</organism>
<evidence type="ECO:0000313" key="2">
    <source>
        <dbReference type="EMBL" id="MDA4846066.1"/>
    </source>
</evidence>
<gene>
    <name evidence="2" type="ORF">OOZ53_11945</name>
</gene>
<proteinExistence type="predicted"/>
<evidence type="ECO:0000313" key="3">
    <source>
        <dbReference type="Proteomes" id="UP001148313"/>
    </source>
</evidence>
<evidence type="ECO:0000259" key="1">
    <source>
        <dbReference type="Pfam" id="PF12680"/>
    </source>
</evidence>
<protein>
    <submittedName>
        <fullName evidence="2">Nuclear transport factor 2 family protein</fullName>
    </submittedName>
</protein>
<dbReference type="InterPro" id="IPR032710">
    <property type="entry name" value="NTF2-like_dom_sf"/>
</dbReference>
<feature type="domain" description="SnoaL-like" evidence="1">
    <location>
        <begin position="9"/>
        <end position="104"/>
    </location>
</feature>
<dbReference type="InterPro" id="IPR037401">
    <property type="entry name" value="SnoaL-like"/>
</dbReference>
<comment type="caution">
    <text evidence="2">The sequence shown here is derived from an EMBL/GenBank/DDBJ whole genome shotgun (WGS) entry which is preliminary data.</text>
</comment>
<dbReference type="EMBL" id="JAPJZH010000006">
    <property type="protein sequence ID" value="MDA4846066.1"/>
    <property type="molecule type" value="Genomic_DNA"/>
</dbReference>
<dbReference type="Proteomes" id="UP001148313">
    <property type="component" value="Unassembled WGS sequence"/>
</dbReference>
<dbReference type="Gene3D" id="3.10.450.50">
    <property type="match status" value="1"/>
</dbReference>
<dbReference type="RefSeq" id="WP_271089784.1">
    <property type="nucleotide sequence ID" value="NZ_JAPJZH010000006.1"/>
</dbReference>
<sequence>MPSEKAATIRQYFERMTAGDIEGIIGMFADDGFVVSPFLGTVPTRPFFEKLGNASSNSVLTVHDVLIGEDGSTGAGHFRYDWTLADGSQLTFEGVDHFTFDDDRKFKSMKIYYDTHPLRREVGDKYANA</sequence>
<dbReference type="Pfam" id="PF12680">
    <property type="entry name" value="SnoaL_2"/>
    <property type="match status" value="1"/>
</dbReference>